<feature type="transmembrane region" description="Helical" evidence="7">
    <location>
        <begin position="284"/>
        <end position="301"/>
    </location>
</feature>
<evidence type="ECO:0000259" key="8">
    <source>
        <dbReference type="PROSITE" id="PS50850"/>
    </source>
</evidence>
<feature type="transmembrane region" description="Helical" evidence="7">
    <location>
        <begin position="257"/>
        <end position="277"/>
    </location>
</feature>
<dbReference type="InterPro" id="IPR052425">
    <property type="entry name" value="Uncharacterized_MFS-type"/>
</dbReference>
<name>A0A3G2R2A1_9FIRM</name>
<dbReference type="KEGG" id="bacg:D2962_02460"/>
<evidence type="ECO:0000256" key="7">
    <source>
        <dbReference type="SAM" id="Phobius"/>
    </source>
</evidence>
<dbReference type="Gene3D" id="1.20.1250.20">
    <property type="entry name" value="MFS general substrate transporter like domains"/>
    <property type="match status" value="2"/>
</dbReference>
<dbReference type="PANTHER" id="PTHR42688">
    <property type="entry name" value="CONSERVED PROTEIN"/>
    <property type="match status" value="1"/>
</dbReference>
<dbReference type="Proteomes" id="UP000280960">
    <property type="component" value="Chromosome"/>
</dbReference>
<feature type="transmembrane region" description="Helical" evidence="7">
    <location>
        <begin position="12"/>
        <end position="31"/>
    </location>
</feature>
<proteinExistence type="predicted"/>
<dbReference type="PROSITE" id="PS50850">
    <property type="entry name" value="MFS"/>
    <property type="match status" value="1"/>
</dbReference>
<evidence type="ECO:0000256" key="6">
    <source>
        <dbReference type="ARBA" id="ARBA00023136"/>
    </source>
</evidence>
<dbReference type="GO" id="GO:0022857">
    <property type="term" value="F:transmembrane transporter activity"/>
    <property type="evidence" value="ECO:0007669"/>
    <property type="project" value="InterPro"/>
</dbReference>
<dbReference type="EMBL" id="CP033169">
    <property type="protein sequence ID" value="AYO29616.1"/>
    <property type="molecule type" value="Genomic_DNA"/>
</dbReference>
<feature type="transmembrane region" description="Helical" evidence="7">
    <location>
        <begin position="223"/>
        <end position="245"/>
    </location>
</feature>
<keyword evidence="2" id="KW-0813">Transport</keyword>
<dbReference type="AlphaFoldDB" id="A0A3G2R2A1"/>
<feature type="transmembrane region" description="Helical" evidence="7">
    <location>
        <begin position="84"/>
        <end position="105"/>
    </location>
</feature>
<keyword evidence="6 7" id="KW-0472">Membrane</keyword>
<keyword evidence="3" id="KW-1003">Cell membrane</keyword>
<sequence length="397" mass="42959">MDKEVKRETTDIIKNVAFKFVMLFGVVSLFSDMTHEGARSITGPFLATLGASGSIVGIVSGFGEFMGYAVRLLSGYLTDKTGKYWVITFIGYAINLLAVPALALAGHWEVAAILIIAERAGRAIRIPARDAMLSYATSKMGRGMGFGIHEAMDQLGATLGPLIITGVVYIDGGYRNALGLLLIPAILALSVLTAARFNYPRPRDFEVNPVKPQDKNYRYPKIYWLYLAAVVAIAVGYADFPLISYHFNNAATVTKEWIPLFYAIAMGVDGAAALAFGRFYDQKGFSVLVVAALLSAFFAPLVFLGGFYFALIGMVLWGIGMGAQESIMRAAIADIIPADRRGSAYGIFNTAYGVFWFIGSALMGILYDISIPYLVIFSVAAQLVSVPLLLHLVKSKA</sequence>
<feature type="transmembrane region" description="Helical" evidence="7">
    <location>
        <begin position="43"/>
        <end position="63"/>
    </location>
</feature>
<organism evidence="9 10">
    <name type="scientific">Biomaibacter acetigenes</name>
    <dbReference type="NCBI Taxonomy" id="2316383"/>
    <lineage>
        <taxon>Bacteria</taxon>
        <taxon>Bacillati</taxon>
        <taxon>Bacillota</taxon>
        <taxon>Clostridia</taxon>
        <taxon>Thermosediminibacterales</taxon>
        <taxon>Tepidanaerobacteraceae</taxon>
        <taxon>Biomaibacter</taxon>
    </lineage>
</organism>
<feature type="transmembrane region" description="Helical" evidence="7">
    <location>
        <begin position="344"/>
        <end position="367"/>
    </location>
</feature>
<evidence type="ECO:0000256" key="5">
    <source>
        <dbReference type="ARBA" id="ARBA00022989"/>
    </source>
</evidence>
<evidence type="ECO:0000256" key="2">
    <source>
        <dbReference type="ARBA" id="ARBA00022448"/>
    </source>
</evidence>
<accession>A0A3G2R2A1</accession>
<dbReference type="RefSeq" id="WP_122014011.1">
    <property type="nucleotide sequence ID" value="NZ_CP033169.1"/>
</dbReference>
<dbReference type="Pfam" id="PF07690">
    <property type="entry name" value="MFS_1"/>
    <property type="match status" value="1"/>
</dbReference>
<evidence type="ECO:0000313" key="10">
    <source>
        <dbReference type="Proteomes" id="UP000280960"/>
    </source>
</evidence>
<dbReference type="InterPro" id="IPR036259">
    <property type="entry name" value="MFS_trans_sf"/>
</dbReference>
<evidence type="ECO:0000256" key="1">
    <source>
        <dbReference type="ARBA" id="ARBA00004651"/>
    </source>
</evidence>
<dbReference type="SUPFAM" id="SSF103473">
    <property type="entry name" value="MFS general substrate transporter"/>
    <property type="match status" value="1"/>
</dbReference>
<comment type="subcellular location">
    <subcellularLocation>
        <location evidence="1">Cell membrane</location>
        <topology evidence="1">Multi-pass membrane protein</topology>
    </subcellularLocation>
</comment>
<dbReference type="InterPro" id="IPR011701">
    <property type="entry name" value="MFS"/>
</dbReference>
<feature type="transmembrane region" description="Helical" evidence="7">
    <location>
        <begin position="177"/>
        <end position="195"/>
    </location>
</feature>
<dbReference type="InterPro" id="IPR020846">
    <property type="entry name" value="MFS_dom"/>
</dbReference>
<dbReference type="GO" id="GO:0005886">
    <property type="term" value="C:plasma membrane"/>
    <property type="evidence" value="ECO:0007669"/>
    <property type="project" value="UniProtKB-SubCell"/>
</dbReference>
<feature type="domain" description="Major facilitator superfamily (MFS) profile" evidence="8">
    <location>
        <begin position="17"/>
        <end position="396"/>
    </location>
</feature>
<gene>
    <name evidence="9" type="ORF">D2962_02460</name>
</gene>
<keyword evidence="5 7" id="KW-1133">Transmembrane helix</keyword>
<protein>
    <submittedName>
        <fullName evidence="9">MFS transporter</fullName>
    </submittedName>
</protein>
<keyword evidence="4 7" id="KW-0812">Transmembrane</keyword>
<evidence type="ECO:0000256" key="4">
    <source>
        <dbReference type="ARBA" id="ARBA00022692"/>
    </source>
</evidence>
<keyword evidence="10" id="KW-1185">Reference proteome</keyword>
<dbReference type="PANTHER" id="PTHR42688:SF1">
    <property type="entry name" value="BLR5212 PROTEIN"/>
    <property type="match status" value="1"/>
</dbReference>
<reference evidence="9 10" key="1">
    <citation type="submission" date="2018-10" db="EMBL/GenBank/DDBJ databases">
        <authorList>
            <person name="Zhang X."/>
        </authorList>
    </citation>
    <scope>NUCLEOTIDE SEQUENCE [LARGE SCALE GENOMIC DNA]</scope>
    <source>
        <strain evidence="9 10">SK-G1</strain>
    </source>
</reference>
<feature type="transmembrane region" description="Helical" evidence="7">
    <location>
        <begin position="373"/>
        <end position="393"/>
    </location>
</feature>
<evidence type="ECO:0000256" key="3">
    <source>
        <dbReference type="ARBA" id="ARBA00022475"/>
    </source>
</evidence>
<dbReference type="CDD" id="cd17370">
    <property type="entry name" value="MFS_MJ1317_like"/>
    <property type="match status" value="1"/>
</dbReference>
<evidence type="ECO:0000313" key="9">
    <source>
        <dbReference type="EMBL" id="AYO29616.1"/>
    </source>
</evidence>